<evidence type="ECO:0000313" key="3">
    <source>
        <dbReference type="Proteomes" id="UP000095287"/>
    </source>
</evidence>
<accession>A0A1I8AA20</accession>
<evidence type="ECO:0000256" key="2">
    <source>
        <dbReference type="SAM" id="MobiDB-lite"/>
    </source>
</evidence>
<feature type="coiled-coil region" evidence="1">
    <location>
        <begin position="78"/>
        <end position="105"/>
    </location>
</feature>
<keyword evidence="3" id="KW-1185">Reference proteome</keyword>
<evidence type="ECO:0000256" key="1">
    <source>
        <dbReference type="SAM" id="Coils"/>
    </source>
</evidence>
<feature type="compositionally biased region" description="Basic residues" evidence="2">
    <location>
        <begin position="183"/>
        <end position="192"/>
    </location>
</feature>
<keyword evidence="1" id="KW-0175">Coiled coil</keyword>
<dbReference type="WBParaSite" id="L893_g3473.t1">
    <property type="protein sequence ID" value="L893_g3473.t1"/>
    <property type="gene ID" value="L893_g3473"/>
</dbReference>
<dbReference type="AlphaFoldDB" id="A0A1I8AA20"/>
<feature type="region of interest" description="Disordered" evidence="2">
    <location>
        <begin position="155"/>
        <end position="223"/>
    </location>
</feature>
<feature type="compositionally biased region" description="Low complexity" evidence="2">
    <location>
        <begin position="193"/>
        <end position="203"/>
    </location>
</feature>
<proteinExistence type="predicted"/>
<sequence>MPSKHSHSNWRHSEGLGSRISVREGLLAVNKKQGSVEGVIHRVNCFGTALPRFPKLTADEMGNKQQKAVAEEERISAEEIMKTEIATLRQEVNELRRERKNIIYEMKCIHTHHGRSPLATINKKSPRSIEVLSSSVKKIDMSAVLKDMGKVKLRRIDRSPGGTPRRASAESSTEPHIGQIFRARFHTLKKVRPGSSGESSEAPSQERAGGDNLNRNLNRGTTT</sequence>
<feature type="compositionally biased region" description="Low complexity" evidence="2">
    <location>
        <begin position="212"/>
        <end position="223"/>
    </location>
</feature>
<dbReference type="Proteomes" id="UP000095287">
    <property type="component" value="Unplaced"/>
</dbReference>
<reference evidence="4" key="1">
    <citation type="submission" date="2016-11" db="UniProtKB">
        <authorList>
            <consortium name="WormBaseParasite"/>
        </authorList>
    </citation>
    <scope>IDENTIFICATION</scope>
</reference>
<organism evidence="3 4">
    <name type="scientific">Steinernema glaseri</name>
    <dbReference type="NCBI Taxonomy" id="37863"/>
    <lineage>
        <taxon>Eukaryota</taxon>
        <taxon>Metazoa</taxon>
        <taxon>Ecdysozoa</taxon>
        <taxon>Nematoda</taxon>
        <taxon>Chromadorea</taxon>
        <taxon>Rhabditida</taxon>
        <taxon>Tylenchina</taxon>
        <taxon>Panagrolaimomorpha</taxon>
        <taxon>Strongyloidoidea</taxon>
        <taxon>Steinernematidae</taxon>
        <taxon>Steinernema</taxon>
    </lineage>
</organism>
<protein>
    <submittedName>
        <fullName evidence="4">PKcGMP_CC domain-containing protein</fullName>
    </submittedName>
</protein>
<evidence type="ECO:0000313" key="4">
    <source>
        <dbReference type="WBParaSite" id="L893_g3473.t1"/>
    </source>
</evidence>
<name>A0A1I8AA20_9BILA</name>